<keyword evidence="8 10" id="KW-0472">Membrane</keyword>
<dbReference type="Gene3D" id="1.20.1530.20">
    <property type="match status" value="1"/>
</dbReference>
<dbReference type="PANTHER" id="PTHR16254">
    <property type="entry name" value="POTASSIUM/PROTON ANTIPORTER-RELATED"/>
    <property type="match status" value="1"/>
</dbReference>
<comment type="subcellular location">
    <subcellularLocation>
        <location evidence="1">Membrane</location>
        <topology evidence="1">Multi-pass membrane protein</topology>
    </subcellularLocation>
</comment>
<dbReference type="GO" id="GO:0015386">
    <property type="term" value="F:potassium:proton antiporter activity"/>
    <property type="evidence" value="ECO:0007669"/>
    <property type="project" value="InterPro"/>
</dbReference>
<organism evidence="13">
    <name type="scientific">Spongospora subterranea</name>
    <dbReference type="NCBI Taxonomy" id="70186"/>
    <lineage>
        <taxon>Eukaryota</taxon>
        <taxon>Sar</taxon>
        <taxon>Rhizaria</taxon>
        <taxon>Endomyxa</taxon>
        <taxon>Phytomyxea</taxon>
        <taxon>Plasmodiophorida</taxon>
        <taxon>Plasmodiophoridae</taxon>
        <taxon>Spongospora</taxon>
    </lineage>
</organism>
<accession>A0A0H5QUE8</accession>
<evidence type="ECO:0000256" key="9">
    <source>
        <dbReference type="SAM" id="MobiDB-lite"/>
    </source>
</evidence>
<feature type="transmembrane region" description="Helical" evidence="10">
    <location>
        <begin position="167"/>
        <end position="187"/>
    </location>
</feature>
<feature type="domain" description="Cation/H+ exchanger transmembrane" evidence="12">
    <location>
        <begin position="151"/>
        <end position="514"/>
    </location>
</feature>
<dbReference type="InterPro" id="IPR006153">
    <property type="entry name" value="Cation/H_exchanger_TM"/>
</dbReference>
<keyword evidence="5 11" id="KW-0732">Signal</keyword>
<protein>
    <recommendedName>
        <fullName evidence="12">Cation/H+ exchanger transmembrane domain-containing protein</fullName>
    </recommendedName>
</protein>
<evidence type="ECO:0000256" key="2">
    <source>
        <dbReference type="ARBA" id="ARBA00022448"/>
    </source>
</evidence>
<keyword evidence="4 10" id="KW-0812">Transmembrane</keyword>
<dbReference type="EMBL" id="HACM01004754">
    <property type="protein sequence ID" value="CRZ05196.1"/>
    <property type="molecule type" value="Transcribed_RNA"/>
</dbReference>
<evidence type="ECO:0000256" key="1">
    <source>
        <dbReference type="ARBA" id="ARBA00004141"/>
    </source>
</evidence>
<keyword evidence="7" id="KW-0406">Ion transport</keyword>
<evidence type="ECO:0000259" key="12">
    <source>
        <dbReference type="Pfam" id="PF00999"/>
    </source>
</evidence>
<dbReference type="PANTHER" id="PTHR16254:SF14">
    <property type="entry name" value="TRANSMEMBRANE AND COILED-COIL DOMAIN-CONTAINING PROTEIN 3"/>
    <property type="match status" value="1"/>
</dbReference>
<feature type="transmembrane region" description="Helical" evidence="10">
    <location>
        <begin position="466"/>
        <end position="485"/>
    </location>
</feature>
<dbReference type="InterPro" id="IPR045158">
    <property type="entry name" value="KEA4/5/6-like"/>
</dbReference>
<feature type="transmembrane region" description="Helical" evidence="10">
    <location>
        <begin position="408"/>
        <end position="425"/>
    </location>
</feature>
<evidence type="ECO:0000256" key="3">
    <source>
        <dbReference type="ARBA" id="ARBA00022449"/>
    </source>
</evidence>
<evidence type="ECO:0000256" key="7">
    <source>
        <dbReference type="ARBA" id="ARBA00023065"/>
    </source>
</evidence>
<feature type="transmembrane region" description="Helical" evidence="10">
    <location>
        <begin position="317"/>
        <end position="339"/>
    </location>
</feature>
<dbReference type="Pfam" id="PF00999">
    <property type="entry name" value="Na_H_Exchanger"/>
    <property type="match status" value="1"/>
</dbReference>
<feature type="region of interest" description="Disordered" evidence="9">
    <location>
        <begin position="525"/>
        <end position="550"/>
    </location>
</feature>
<feature type="transmembrane region" description="Helical" evidence="10">
    <location>
        <begin position="497"/>
        <end position="516"/>
    </location>
</feature>
<reference evidence="13" key="1">
    <citation type="submission" date="2015-04" db="EMBL/GenBank/DDBJ databases">
        <title>The genome sequence of the plant pathogenic Rhizarian Plasmodiophora brassicae reveals insights in its biotrophic life cycle and the origin of chitin synthesis.</title>
        <authorList>
            <person name="Schwelm A."/>
            <person name="Fogelqvist J."/>
            <person name="Knaust A."/>
            <person name="Julke S."/>
            <person name="Lilja T."/>
            <person name="Dhandapani V."/>
            <person name="Bonilla-Rosso G."/>
            <person name="Karlsson M."/>
            <person name="Shevchenko A."/>
            <person name="Choi S.R."/>
            <person name="Kim H.G."/>
            <person name="Park J.Y."/>
            <person name="Lim Y.P."/>
            <person name="Ludwig-Muller J."/>
            <person name="Dixelius C."/>
        </authorList>
    </citation>
    <scope>NUCLEOTIDE SEQUENCE</scope>
    <source>
        <tissue evidence="13">Potato root galls</tissue>
    </source>
</reference>
<dbReference type="AlphaFoldDB" id="A0A0H5QUE8"/>
<sequence>MWFTPCVFVLIHVAEVIMAQYSTGLPTPSDPTTTQLPSMSAINSSSPVQIFHNNSIAPELSELELLQKQLSESLFQIEKERQSNVDLAKELSDLKMGNAAADAKLIDYDTGMVQLKNGSLESITGGDEKAVDPALLQESPTFVADLVCLLIAATIAAAVAEYYRLPVFLGFIIGGMLVGPSGLNFLHPSNVKYIDSLAQAGISLLLFESGVSFGREKNVERSYRMTIFAFLMQFLIIIMLVPTVISRFITIHASFQSTIIFALCMSLSSSNSIWELKHESSNSNQKSVRMALAIVSGQDLFMGFLLCLPDALYFGPLGVFIVMKQLIYGAALAFSSVWFSRRILPQLMHVFLDRPASKLFLLSILSLCTVFSAVSTLTGLSTEFGAMTAGMTLSNSDLGKTALTKLRPLSHLFSGILFASIGMLLSPRFILTHLGTLCVTLLFVVLVKFLSGFVVAHSLGQSRRCAMTIGLSISTVAEFSMILAAKGYQLEIISRSHYLHVLAVTFLSFVISPMIYQFSSLLHDSDHNESPVRRRSSGNEDEDKGLDEDAPILIHRL</sequence>
<evidence type="ECO:0000256" key="6">
    <source>
        <dbReference type="ARBA" id="ARBA00022989"/>
    </source>
</evidence>
<proteinExistence type="predicted"/>
<keyword evidence="2" id="KW-0813">Transport</keyword>
<evidence type="ECO:0000256" key="8">
    <source>
        <dbReference type="ARBA" id="ARBA00023136"/>
    </source>
</evidence>
<keyword evidence="3" id="KW-0050">Antiport</keyword>
<evidence type="ECO:0000256" key="10">
    <source>
        <dbReference type="SAM" id="Phobius"/>
    </source>
</evidence>
<feature type="signal peptide" evidence="11">
    <location>
        <begin position="1"/>
        <end position="19"/>
    </location>
</feature>
<evidence type="ECO:0000256" key="5">
    <source>
        <dbReference type="ARBA" id="ARBA00022729"/>
    </source>
</evidence>
<dbReference type="InterPro" id="IPR038770">
    <property type="entry name" value="Na+/solute_symporter_sf"/>
</dbReference>
<feature type="transmembrane region" description="Helical" evidence="10">
    <location>
        <begin position="193"/>
        <end position="213"/>
    </location>
</feature>
<evidence type="ECO:0000256" key="11">
    <source>
        <dbReference type="SAM" id="SignalP"/>
    </source>
</evidence>
<feature type="transmembrane region" description="Helical" evidence="10">
    <location>
        <begin position="142"/>
        <end position="160"/>
    </location>
</feature>
<evidence type="ECO:0000313" key="13">
    <source>
        <dbReference type="EMBL" id="CRZ05196.1"/>
    </source>
</evidence>
<dbReference type="GO" id="GO:0016020">
    <property type="term" value="C:membrane"/>
    <property type="evidence" value="ECO:0007669"/>
    <property type="project" value="UniProtKB-SubCell"/>
</dbReference>
<name>A0A0H5QUE8_9EUKA</name>
<feature type="transmembrane region" description="Helical" evidence="10">
    <location>
        <begin position="437"/>
        <end position="460"/>
    </location>
</feature>
<feature type="compositionally biased region" description="Acidic residues" evidence="9">
    <location>
        <begin position="539"/>
        <end position="550"/>
    </location>
</feature>
<feature type="transmembrane region" description="Helical" evidence="10">
    <location>
        <begin position="225"/>
        <end position="245"/>
    </location>
</feature>
<keyword evidence="6 10" id="KW-1133">Transmembrane helix</keyword>
<feature type="chain" id="PRO_5005222812" description="Cation/H+ exchanger transmembrane domain-containing protein" evidence="11">
    <location>
        <begin position="20"/>
        <end position="557"/>
    </location>
</feature>
<feature type="transmembrane region" description="Helical" evidence="10">
    <location>
        <begin position="359"/>
        <end position="380"/>
    </location>
</feature>
<evidence type="ECO:0000256" key="4">
    <source>
        <dbReference type="ARBA" id="ARBA00022692"/>
    </source>
</evidence>